<dbReference type="GO" id="GO:0005829">
    <property type="term" value="C:cytosol"/>
    <property type="evidence" value="ECO:0007669"/>
    <property type="project" value="TreeGrafter"/>
</dbReference>
<comment type="cofactor">
    <cofactor evidence="1">
        <name>Zn(2+)</name>
        <dbReference type="ChEBI" id="CHEBI:29105"/>
    </cofactor>
</comment>
<dbReference type="AlphaFoldDB" id="T1A0Q2"/>
<evidence type="ECO:0000313" key="4">
    <source>
        <dbReference type="EMBL" id="EQD50462.1"/>
    </source>
</evidence>
<dbReference type="InterPro" id="IPR032466">
    <property type="entry name" value="Metal_Hydrolase"/>
</dbReference>
<gene>
    <name evidence="4" type="ORF">B1B_11233</name>
</gene>
<dbReference type="Pfam" id="PF01979">
    <property type="entry name" value="Amidohydro_1"/>
    <property type="match status" value="1"/>
</dbReference>
<dbReference type="InterPro" id="IPR050378">
    <property type="entry name" value="Metallo-dep_Hydrolases_sf"/>
</dbReference>
<organism evidence="4">
    <name type="scientific">mine drainage metagenome</name>
    <dbReference type="NCBI Taxonomy" id="410659"/>
    <lineage>
        <taxon>unclassified sequences</taxon>
        <taxon>metagenomes</taxon>
        <taxon>ecological metagenomes</taxon>
    </lineage>
</organism>
<dbReference type="GO" id="GO:0016812">
    <property type="term" value="F:hydrolase activity, acting on carbon-nitrogen (but not peptide) bonds, in cyclic amides"/>
    <property type="evidence" value="ECO:0007669"/>
    <property type="project" value="TreeGrafter"/>
</dbReference>
<dbReference type="EMBL" id="AUZY01007274">
    <property type="protein sequence ID" value="EQD50462.1"/>
    <property type="molecule type" value="Genomic_DNA"/>
</dbReference>
<evidence type="ECO:0000256" key="1">
    <source>
        <dbReference type="ARBA" id="ARBA00001947"/>
    </source>
</evidence>
<dbReference type="PANTHER" id="PTHR11647:SF1">
    <property type="entry name" value="COLLAPSIN RESPONSE MEDIATOR PROTEIN"/>
    <property type="match status" value="1"/>
</dbReference>
<sequence>MTVDLIVQGGRVVTDGTTLEADLIVDEGKVLSLVRDASRVSADRRLDARGRYVLPGLIDPHTHWGVFDLPDLGAFARQCRSESASTLAGGVTTVMHCAMDRGPYLAHLLQKRRIVEKEAGVDVVFYPALTTAEHVAEVDRLVADGVTSFKLFLNGDAFYGISEALLYPALRTILRAGGTPMVHCEWTPPALDLLVKELTDQGRTDLKAWADARPNVLEVTAMERIFRLVEALSGPVYVVHVSTREGPSVAADARARGVEAYLETCPQYLALDHGLPSIQRLGKVKPPIRAPEDREALWRGVLGGGIDTIGTDHCTLMLRARKEGQGDIWTQQNGFTGTETMLPILLSEGVHRRGLSWERLVEVTSSNAARIHRIPGKGSLRPGSDADLVLVDPPPGDHAERGPVAQRL</sequence>
<feature type="region of interest" description="Disordered" evidence="2">
    <location>
        <begin position="374"/>
        <end position="408"/>
    </location>
</feature>
<dbReference type="SUPFAM" id="SSF51338">
    <property type="entry name" value="Composite domain of metallo-dependent hydrolases"/>
    <property type="match status" value="1"/>
</dbReference>
<comment type="caution">
    <text evidence="4">The sequence shown here is derived from an EMBL/GenBank/DDBJ whole genome shotgun (WGS) entry which is preliminary data.</text>
</comment>
<dbReference type="InterPro" id="IPR011059">
    <property type="entry name" value="Metal-dep_hydrolase_composite"/>
</dbReference>
<evidence type="ECO:0000259" key="3">
    <source>
        <dbReference type="Pfam" id="PF01979"/>
    </source>
</evidence>
<reference evidence="4" key="1">
    <citation type="submission" date="2013-08" db="EMBL/GenBank/DDBJ databases">
        <authorList>
            <person name="Mendez C."/>
            <person name="Richter M."/>
            <person name="Ferrer M."/>
            <person name="Sanchez J."/>
        </authorList>
    </citation>
    <scope>NUCLEOTIDE SEQUENCE</scope>
</reference>
<reference evidence="4" key="2">
    <citation type="journal article" date="2014" name="ISME J.">
        <title>Microbial stratification in low pH oxic and suboxic macroscopic growths along an acid mine drainage.</title>
        <authorList>
            <person name="Mendez-Garcia C."/>
            <person name="Mesa V."/>
            <person name="Sprenger R.R."/>
            <person name="Richter M."/>
            <person name="Diez M.S."/>
            <person name="Solano J."/>
            <person name="Bargiela R."/>
            <person name="Golyshina O.V."/>
            <person name="Manteca A."/>
            <person name="Ramos J.L."/>
            <person name="Gallego J.R."/>
            <person name="Llorente I."/>
            <person name="Martins Dos Santos V.A."/>
            <person name="Jensen O.N."/>
            <person name="Pelaez A.I."/>
            <person name="Sanchez J."/>
            <person name="Ferrer M."/>
        </authorList>
    </citation>
    <scope>NUCLEOTIDE SEQUENCE</scope>
</reference>
<dbReference type="InterPro" id="IPR006680">
    <property type="entry name" value="Amidohydro-rel"/>
</dbReference>
<dbReference type="PANTHER" id="PTHR11647">
    <property type="entry name" value="HYDRANTOINASE/DIHYDROPYRIMIDINASE FAMILY MEMBER"/>
    <property type="match status" value="1"/>
</dbReference>
<accession>T1A0Q2</accession>
<evidence type="ECO:0000256" key="2">
    <source>
        <dbReference type="SAM" id="MobiDB-lite"/>
    </source>
</evidence>
<feature type="domain" description="Amidohydrolase-related" evidence="3">
    <location>
        <begin position="290"/>
        <end position="394"/>
    </location>
</feature>
<dbReference type="SUPFAM" id="SSF51556">
    <property type="entry name" value="Metallo-dependent hydrolases"/>
    <property type="match status" value="1"/>
</dbReference>
<dbReference type="Gene3D" id="2.30.40.10">
    <property type="entry name" value="Urease, subunit C, domain 1"/>
    <property type="match status" value="1"/>
</dbReference>
<protein>
    <submittedName>
        <fullName evidence="4">D-hydantoinase</fullName>
    </submittedName>
</protein>
<proteinExistence type="predicted"/>
<dbReference type="Gene3D" id="3.20.20.140">
    <property type="entry name" value="Metal-dependent hydrolases"/>
    <property type="match status" value="1"/>
</dbReference>
<name>T1A0Q2_9ZZZZ</name>